<dbReference type="InterPro" id="IPR001962">
    <property type="entry name" value="Asn_synthase"/>
</dbReference>
<evidence type="ECO:0000256" key="8">
    <source>
        <dbReference type="PIRSR" id="PIRSR001589-1"/>
    </source>
</evidence>
<sequence length="647" mass="72851">MCGLAGLFDLRGDRPVDRGLVRAMTDALTHRGPDDSGYLIEPGVGLGHRRLSIIDLAGGHQPIFNEDDSVAVVFNGEIYNFQDLMSELTALGHRFKTRSDTETIVHAWEEWGEACVERLRGMFAFALYDRARGCVFLARDRLGIKPLYYSCLPDGRVIFGSELKALLVHPDLDRTLDPRAVEDFFALGYVPDPRSIYRAAAKLPPGHTLLLRRGDAHPVPRCYWTPCFEGDVDGPLDALGDELMARMSEAVRLRMIADVPLGAFLSGGVDSSAVVAMMSTLQDEPVNTCNISFGEKAFDEAPYARAMADRYHTRHHSRTVDPNDFDLVADLPRVYDEPFADSSALPTYRVCEEARRHVKVALSGDGGDEVFIGYRRYRWHHYEERVRRRLPQALRGPLFGLAGRLYPKMDWAPRPLRAKATLQALARNSADGYFHSVSLMPNDLRERLYSPAMKRNLQGYRTPQLFAEHLADAPSDHHLAQIQYLDMKTYLPGDILTKVDRASMAHSLEVRVPLLDHPFVEWAGRVSPALKLQGREGKFLFKKALETHVPHDILYRDKMGFGVPVGQWFRGPLRNRIEGLADNPALAESGLFERSAVQAMVRAHLSGARDYTQPLWALVMFAGFLENVHQIESKKPQETMCREPSFT</sequence>
<comment type="pathway">
    <text evidence="1">Amino-acid biosynthesis; L-asparagine biosynthesis; L-asparagine from L-aspartate (L-Gln route): step 1/1.</text>
</comment>
<evidence type="ECO:0000256" key="5">
    <source>
        <dbReference type="ARBA" id="ARBA00022840"/>
    </source>
</evidence>
<keyword evidence="4 9" id="KW-0547">Nucleotide-binding</keyword>
<proteinExistence type="inferred from homology"/>
<evidence type="ECO:0000259" key="11">
    <source>
        <dbReference type="PROSITE" id="PS51278"/>
    </source>
</evidence>
<dbReference type="CDD" id="cd01991">
    <property type="entry name" value="Asn_synthase_B_C"/>
    <property type="match status" value="1"/>
</dbReference>
<evidence type="ECO:0000313" key="12">
    <source>
        <dbReference type="EMBL" id="TCP32919.1"/>
    </source>
</evidence>
<name>A0A4R2PCL7_RHOSA</name>
<feature type="active site" description="For GATase activity" evidence="8">
    <location>
        <position position="2"/>
    </location>
</feature>
<feature type="binding site" evidence="9">
    <location>
        <begin position="363"/>
        <end position="364"/>
    </location>
    <ligand>
        <name>ATP</name>
        <dbReference type="ChEBI" id="CHEBI:30616"/>
    </ligand>
</feature>
<keyword evidence="8" id="KW-0061">Asparagine biosynthesis</keyword>
<dbReference type="SUPFAM" id="SSF56235">
    <property type="entry name" value="N-terminal nucleophile aminohydrolases (Ntn hydrolases)"/>
    <property type="match status" value="1"/>
</dbReference>
<dbReference type="InParanoid" id="A0A4R2PCL7"/>
<evidence type="ECO:0000256" key="4">
    <source>
        <dbReference type="ARBA" id="ARBA00022741"/>
    </source>
</evidence>
<dbReference type="InterPro" id="IPR033738">
    <property type="entry name" value="AsnB_N"/>
</dbReference>
<dbReference type="InterPro" id="IPR017932">
    <property type="entry name" value="GATase_2_dom"/>
</dbReference>
<feature type="site" description="Important for beta-aspartyl-AMP intermediate formation" evidence="10">
    <location>
        <position position="365"/>
    </location>
</feature>
<dbReference type="PROSITE" id="PS51278">
    <property type="entry name" value="GATASE_TYPE_2"/>
    <property type="match status" value="1"/>
</dbReference>
<dbReference type="InterPro" id="IPR029055">
    <property type="entry name" value="Ntn_hydrolases_N"/>
</dbReference>
<reference evidence="12 13" key="1">
    <citation type="submission" date="2019-03" db="EMBL/GenBank/DDBJ databases">
        <title>Genomic Encyclopedia of Type Strains, Phase IV (KMG-IV): sequencing the most valuable type-strain genomes for metagenomic binning, comparative biology and taxonomic classification.</title>
        <authorList>
            <person name="Goeker M."/>
        </authorList>
    </citation>
    <scope>NUCLEOTIDE SEQUENCE [LARGE SCALE GENOMIC DNA]</scope>
    <source>
        <strain evidence="12 13">DSM 2132</strain>
    </source>
</reference>
<dbReference type="EC" id="6.3.5.4" evidence="3"/>
<evidence type="ECO:0000256" key="2">
    <source>
        <dbReference type="ARBA" id="ARBA00005752"/>
    </source>
</evidence>
<accession>A0A4R2PCL7</accession>
<dbReference type="PIRSF" id="PIRSF001589">
    <property type="entry name" value="Asn_synthetase_glu-h"/>
    <property type="match status" value="1"/>
</dbReference>
<evidence type="ECO:0000256" key="7">
    <source>
        <dbReference type="ARBA" id="ARBA00048741"/>
    </source>
</evidence>
<dbReference type="Gene3D" id="3.40.50.620">
    <property type="entry name" value="HUPs"/>
    <property type="match status" value="2"/>
</dbReference>
<dbReference type="GO" id="GO:0005829">
    <property type="term" value="C:cytosol"/>
    <property type="evidence" value="ECO:0007669"/>
    <property type="project" value="TreeGrafter"/>
</dbReference>
<dbReference type="CDD" id="cd00712">
    <property type="entry name" value="AsnB"/>
    <property type="match status" value="1"/>
</dbReference>
<evidence type="ECO:0000256" key="9">
    <source>
        <dbReference type="PIRSR" id="PIRSR001589-2"/>
    </source>
</evidence>
<dbReference type="OrthoDB" id="9763290at2"/>
<dbReference type="AlphaFoldDB" id="A0A4R2PCL7"/>
<dbReference type="Pfam" id="PF13537">
    <property type="entry name" value="GATase_7"/>
    <property type="match status" value="1"/>
</dbReference>
<dbReference type="InterPro" id="IPR017539">
    <property type="entry name" value="XrtA_amidotfase"/>
</dbReference>
<keyword evidence="8" id="KW-0028">Amino-acid biosynthesis</keyword>
<dbReference type="Gene3D" id="3.60.20.10">
    <property type="entry name" value="Glutamine Phosphoribosylpyrophosphate, subunit 1, domain 1"/>
    <property type="match status" value="1"/>
</dbReference>
<dbReference type="RefSeq" id="WP_132708855.1">
    <property type="nucleotide sequence ID" value="NZ_JACIGF010000008.1"/>
</dbReference>
<comment type="caution">
    <text evidence="12">The sequence shown here is derived from an EMBL/GenBank/DDBJ whole genome shotgun (WGS) entry which is preliminary data.</text>
</comment>
<comment type="similarity">
    <text evidence="2">Belongs to the asparagine synthetase family.</text>
</comment>
<dbReference type="EMBL" id="SLXO01000008">
    <property type="protein sequence ID" value="TCP32919.1"/>
    <property type="molecule type" value="Genomic_DNA"/>
</dbReference>
<keyword evidence="13" id="KW-1185">Reference proteome</keyword>
<feature type="domain" description="Glutamine amidotransferase type-2" evidence="11">
    <location>
        <begin position="2"/>
        <end position="214"/>
    </location>
</feature>
<dbReference type="FunCoup" id="A0A4R2PCL7">
    <property type="interactions" value="495"/>
</dbReference>
<dbReference type="Pfam" id="PF00733">
    <property type="entry name" value="Asn_synthase"/>
    <property type="match status" value="1"/>
</dbReference>
<comment type="catalytic activity">
    <reaction evidence="7">
        <text>L-aspartate + L-glutamine + ATP + H2O = L-asparagine + L-glutamate + AMP + diphosphate + H(+)</text>
        <dbReference type="Rhea" id="RHEA:12228"/>
        <dbReference type="ChEBI" id="CHEBI:15377"/>
        <dbReference type="ChEBI" id="CHEBI:15378"/>
        <dbReference type="ChEBI" id="CHEBI:29985"/>
        <dbReference type="ChEBI" id="CHEBI:29991"/>
        <dbReference type="ChEBI" id="CHEBI:30616"/>
        <dbReference type="ChEBI" id="CHEBI:33019"/>
        <dbReference type="ChEBI" id="CHEBI:58048"/>
        <dbReference type="ChEBI" id="CHEBI:58359"/>
        <dbReference type="ChEBI" id="CHEBI:456215"/>
        <dbReference type="EC" id="6.3.5.4"/>
    </reaction>
</comment>
<dbReference type="NCBIfam" id="TIGR03108">
    <property type="entry name" value="eps_aminotran_1"/>
    <property type="match status" value="1"/>
</dbReference>
<organism evidence="12 13">
    <name type="scientific">Rhodothalassium salexigens DSM 2132</name>
    <dbReference type="NCBI Taxonomy" id="1188247"/>
    <lineage>
        <taxon>Bacteria</taxon>
        <taxon>Pseudomonadati</taxon>
        <taxon>Pseudomonadota</taxon>
        <taxon>Alphaproteobacteria</taxon>
        <taxon>Rhodothalassiales</taxon>
        <taxon>Rhodothalassiaceae</taxon>
        <taxon>Rhodothalassium</taxon>
    </lineage>
</organism>
<dbReference type="InterPro" id="IPR051786">
    <property type="entry name" value="ASN_synthetase/amidase"/>
</dbReference>
<dbReference type="PANTHER" id="PTHR43284">
    <property type="entry name" value="ASPARAGINE SYNTHETASE (GLUTAMINE-HYDROLYZING)"/>
    <property type="match status" value="1"/>
</dbReference>
<dbReference type="InterPro" id="IPR014729">
    <property type="entry name" value="Rossmann-like_a/b/a_fold"/>
</dbReference>
<feature type="binding site" evidence="9">
    <location>
        <position position="100"/>
    </location>
    <ligand>
        <name>L-glutamine</name>
        <dbReference type="ChEBI" id="CHEBI:58359"/>
    </ligand>
</feature>
<dbReference type="NCBIfam" id="TIGR01536">
    <property type="entry name" value="asn_synth_AEB"/>
    <property type="match status" value="1"/>
</dbReference>
<dbReference type="SUPFAM" id="SSF52402">
    <property type="entry name" value="Adenine nucleotide alpha hydrolases-like"/>
    <property type="match status" value="1"/>
</dbReference>
<keyword evidence="6 8" id="KW-0315">Glutamine amidotransferase</keyword>
<evidence type="ECO:0000256" key="6">
    <source>
        <dbReference type="ARBA" id="ARBA00022962"/>
    </source>
</evidence>
<evidence type="ECO:0000313" key="13">
    <source>
        <dbReference type="Proteomes" id="UP000295399"/>
    </source>
</evidence>
<evidence type="ECO:0000256" key="1">
    <source>
        <dbReference type="ARBA" id="ARBA00005187"/>
    </source>
</evidence>
<gene>
    <name evidence="12" type="ORF">EV659_10818</name>
</gene>
<dbReference type="PANTHER" id="PTHR43284:SF1">
    <property type="entry name" value="ASPARAGINE SYNTHETASE"/>
    <property type="match status" value="1"/>
</dbReference>
<dbReference type="Proteomes" id="UP000295399">
    <property type="component" value="Unassembled WGS sequence"/>
</dbReference>
<evidence type="ECO:0000256" key="3">
    <source>
        <dbReference type="ARBA" id="ARBA00012737"/>
    </source>
</evidence>
<protein>
    <recommendedName>
        <fullName evidence="3">asparagine synthase (glutamine-hydrolyzing)</fullName>
        <ecNumber evidence="3">6.3.5.4</ecNumber>
    </recommendedName>
</protein>
<dbReference type="InterPro" id="IPR006426">
    <property type="entry name" value="Asn_synth_AEB"/>
</dbReference>
<evidence type="ECO:0000256" key="10">
    <source>
        <dbReference type="PIRSR" id="PIRSR001589-3"/>
    </source>
</evidence>
<dbReference type="GO" id="GO:0004066">
    <property type="term" value="F:asparagine synthase (glutamine-hydrolyzing) activity"/>
    <property type="evidence" value="ECO:0007669"/>
    <property type="project" value="UniProtKB-EC"/>
</dbReference>
<keyword evidence="5 9" id="KW-0067">ATP-binding</keyword>
<dbReference type="GO" id="GO:0005524">
    <property type="term" value="F:ATP binding"/>
    <property type="evidence" value="ECO:0007669"/>
    <property type="project" value="UniProtKB-KW"/>
</dbReference>
<dbReference type="GO" id="GO:0006529">
    <property type="term" value="P:asparagine biosynthetic process"/>
    <property type="evidence" value="ECO:0007669"/>
    <property type="project" value="UniProtKB-KW"/>
</dbReference>